<evidence type="ECO:0000313" key="1">
    <source>
        <dbReference type="EMBL" id="QHU21493.1"/>
    </source>
</evidence>
<name>A0A6C0KW69_9ZZZZ</name>
<dbReference type="AlphaFoldDB" id="A0A6C0KW69"/>
<reference evidence="1" key="1">
    <citation type="journal article" date="2020" name="Nature">
        <title>Giant virus diversity and host interactions through global metagenomics.</title>
        <authorList>
            <person name="Schulz F."/>
            <person name="Roux S."/>
            <person name="Paez-Espino D."/>
            <person name="Jungbluth S."/>
            <person name="Walsh D.A."/>
            <person name="Denef V.J."/>
            <person name="McMahon K.D."/>
            <person name="Konstantinidis K.T."/>
            <person name="Eloe-Fadrosh E.A."/>
            <person name="Kyrpides N.C."/>
            <person name="Woyke T."/>
        </authorList>
    </citation>
    <scope>NUCLEOTIDE SEQUENCE</scope>
    <source>
        <strain evidence="1">GVMAG-S-3300013094-109</strain>
    </source>
</reference>
<organism evidence="1">
    <name type="scientific">viral metagenome</name>
    <dbReference type="NCBI Taxonomy" id="1070528"/>
    <lineage>
        <taxon>unclassified sequences</taxon>
        <taxon>metagenomes</taxon>
        <taxon>organismal metagenomes</taxon>
    </lineage>
</organism>
<protein>
    <submittedName>
        <fullName evidence="1">Uncharacterized protein</fullName>
    </submittedName>
</protein>
<sequence length="132" mass="15337">MNSDVVMMPDSYYPSLDNNGNYIDNILPLNFKKKGITCPYGSRKDKIYSTQGAFNTHTKSVSHHKWLTNMNLNKANYYIENVKLNDLVQSQRLIIAKLENDLNNRNMTVDYLTQQLNKQSNNKNVNDLLEFD</sequence>
<proteinExistence type="predicted"/>
<accession>A0A6C0KW69</accession>
<dbReference type="EMBL" id="MN740990">
    <property type="protein sequence ID" value="QHU21493.1"/>
    <property type="molecule type" value="Genomic_DNA"/>
</dbReference>